<sequence length="164" mass="18427">MPQASPSRSTPNHQGAQEGVSGSLTNHHHTERYSPQPKPPLLPLLTTEPPKDLIDTEQNKRNLSYLRQASTHWSATETHQNSKAPGLRCLRCQEQNNPEQCVFDVESYTCGPCAMIGVPCEFTPIQRPGYHGISYFTEVLLRRIRAEVARLERQVFGMSDGELT</sequence>
<feature type="compositionally biased region" description="Polar residues" evidence="1">
    <location>
        <begin position="1"/>
        <end position="25"/>
    </location>
</feature>
<dbReference type="AlphaFoldDB" id="E3KBH2"/>
<proteinExistence type="predicted"/>
<organism evidence="2 3">
    <name type="scientific">Puccinia graminis f. sp. tritici (strain CRL 75-36-700-3 / race SCCL)</name>
    <name type="common">Black stem rust fungus</name>
    <dbReference type="NCBI Taxonomy" id="418459"/>
    <lineage>
        <taxon>Eukaryota</taxon>
        <taxon>Fungi</taxon>
        <taxon>Dikarya</taxon>
        <taxon>Basidiomycota</taxon>
        <taxon>Pucciniomycotina</taxon>
        <taxon>Pucciniomycetes</taxon>
        <taxon>Pucciniales</taxon>
        <taxon>Pucciniaceae</taxon>
        <taxon>Puccinia</taxon>
    </lineage>
</organism>
<keyword evidence="3" id="KW-1185">Reference proteome</keyword>
<dbReference type="Proteomes" id="UP000008783">
    <property type="component" value="Unassembled WGS sequence"/>
</dbReference>
<reference evidence="3" key="2">
    <citation type="journal article" date="2011" name="Proc. Natl. Acad. Sci. U.S.A.">
        <title>Obligate biotrophy features unraveled by the genomic analysis of rust fungi.</title>
        <authorList>
            <person name="Duplessis S."/>
            <person name="Cuomo C.A."/>
            <person name="Lin Y.-C."/>
            <person name="Aerts A."/>
            <person name="Tisserant E."/>
            <person name="Veneault-Fourrey C."/>
            <person name="Joly D.L."/>
            <person name="Hacquard S."/>
            <person name="Amselem J."/>
            <person name="Cantarel B.L."/>
            <person name="Chiu R."/>
            <person name="Coutinho P.M."/>
            <person name="Feau N."/>
            <person name="Field M."/>
            <person name="Frey P."/>
            <person name="Gelhaye E."/>
            <person name="Goldberg J."/>
            <person name="Grabherr M.G."/>
            <person name="Kodira C.D."/>
            <person name="Kohler A."/>
            <person name="Kuees U."/>
            <person name="Lindquist E.A."/>
            <person name="Lucas S.M."/>
            <person name="Mago R."/>
            <person name="Mauceli E."/>
            <person name="Morin E."/>
            <person name="Murat C."/>
            <person name="Pangilinan J.L."/>
            <person name="Park R."/>
            <person name="Pearson M."/>
            <person name="Quesneville H."/>
            <person name="Rouhier N."/>
            <person name="Sakthikumar S."/>
            <person name="Salamov A.A."/>
            <person name="Schmutz J."/>
            <person name="Selles B."/>
            <person name="Shapiro H."/>
            <person name="Tanguay P."/>
            <person name="Tuskan G.A."/>
            <person name="Henrissat B."/>
            <person name="Van de Peer Y."/>
            <person name="Rouze P."/>
            <person name="Ellis J.G."/>
            <person name="Dodds P.N."/>
            <person name="Schein J.E."/>
            <person name="Zhong S."/>
            <person name="Hamelin R.C."/>
            <person name="Grigoriev I.V."/>
            <person name="Szabo L.J."/>
            <person name="Martin F."/>
        </authorList>
    </citation>
    <scope>NUCLEOTIDE SEQUENCE [LARGE SCALE GENOMIC DNA]</scope>
    <source>
        <strain evidence="3">CRL 75-36-700-3 / race SCCL</strain>
    </source>
</reference>
<dbReference type="OrthoDB" id="10561559at2759"/>
<feature type="region of interest" description="Disordered" evidence="1">
    <location>
        <begin position="1"/>
        <end position="50"/>
    </location>
</feature>
<dbReference type="VEuPathDB" id="FungiDB:PGTG_07727"/>
<accession>E3KBH2</accession>
<dbReference type="GeneID" id="10537224"/>
<dbReference type="HOGENOM" id="CLU_1619866_0_0_1"/>
<dbReference type="KEGG" id="pgr:PGTG_07727"/>
<evidence type="ECO:0008006" key="4">
    <source>
        <dbReference type="Google" id="ProtNLM"/>
    </source>
</evidence>
<evidence type="ECO:0000313" key="2">
    <source>
        <dbReference type="EMBL" id="EFP81478.2"/>
    </source>
</evidence>
<evidence type="ECO:0000313" key="3">
    <source>
        <dbReference type="Proteomes" id="UP000008783"/>
    </source>
</evidence>
<dbReference type="RefSeq" id="XP_003325897.2">
    <property type="nucleotide sequence ID" value="XM_003325849.2"/>
</dbReference>
<reference key="1">
    <citation type="submission" date="2007-01" db="EMBL/GenBank/DDBJ databases">
        <title>The Genome Sequence of Puccinia graminis f. sp. tritici Strain CRL 75-36-700-3.</title>
        <authorList>
            <consortium name="The Broad Institute Genome Sequencing Platform"/>
            <person name="Birren B."/>
            <person name="Lander E."/>
            <person name="Galagan J."/>
            <person name="Nusbaum C."/>
            <person name="Devon K."/>
            <person name="Cuomo C."/>
            <person name="Jaffe D."/>
            <person name="Butler J."/>
            <person name="Alvarez P."/>
            <person name="Gnerre S."/>
            <person name="Grabherr M."/>
            <person name="Mauceli E."/>
            <person name="Brockman W."/>
            <person name="Young S."/>
            <person name="LaButti K."/>
            <person name="Sykes S."/>
            <person name="DeCaprio D."/>
            <person name="Crawford M."/>
            <person name="Koehrsen M."/>
            <person name="Engels R."/>
            <person name="Montgomery P."/>
            <person name="Pearson M."/>
            <person name="Howarth C."/>
            <person name="Larson L."/>
            <person name="White J."/>
            <person name="Zeng Q."/>
            <person name="Kodira C."/>
            <person name="Yandava C."/>
            <person name="Alvarado L."/>
            <person name="O'Leary S."/>
            <person name="Szabo L."/>
            <person name="Dean R."/>
            <person name="Schein J."/>
        </authorList>
    </citation>
    <scope>NUCLEOTIDE SEQUENCE</scope>
    <source>
        <strain>CRL 75-36-700-3</strain>
    </source>
</reference>
<protein>
    <recommendedName>
        <fullName evidence="4">Zn(2)-C6 fungal-type domain-containing protein</fullName>
    </recommendedName>
</protein>
<dbReference type="InParanoid" id="E3KBH2"/>
<evidence type="ECO:0000256" key="1">
    <source>
        <dbReference type="SAM" id="MobiDB-lite"/>
    </source>
</evidence>
<name>E3KBH2_PUCGT</name>
<gene>
    <name evidence="2" type="ORF">PGTG_07727</name>
</gene>
<dbReference type="EMBL" id="DS178279">
    <property type="protein sequence ID" value="EFP81478.2"/>
    <property type="molecule type" value="Genomic_DNA"/>
</dbReference>